<evidence type="ECO:0000313" key="3">
    <source>
        <dbReference type="Proteomes" id="UP001156703"/>
    </source>
</evidence>
<dbReference type="PROSITE" id="PS51257">
    <property type="entry name" value="PROKAR_LIPOPROTEIN"/>
    <property type="match status" value="1"/>
</dbReference>
<evidence type="ECO:0000313" key="2">
    <source>
        <dbReference type="EMBL" id="GLR47464.1"/>
    </source>
</evidence>
<feature type="chain" id="PRO_5045561332" evidence="1">
    <location>
        <begin position="24"/>
        <end position="98"/>
    </location>
</feature>
<keyword evidence="3" id="KW-1185">Reference proteome</keyword>
<feature type="signal peptide" evidence="1">
    <location>
        <begin position="1"/>
        <end position="23"/>
    </location>
</feature>
<dbReference type="RefSeq" id="WP_029941184.1">
    <property type="nucleotide sequence ID" value="NZ_BSOO01000009.1"/>
</dbReference>
<keyword evidence="1" id="KW-0732">Signal</keyword>
<comment type="caution">
    <text evidence="2">The sequence shown here is derived from an EMBL/GenBank/DDBJ whole genome shotgun (WGS) entry which is preliminary data.</text>
</comment>
<gene>
    <name evidence="2" type="ORF">GCM10007925_11760</name>
</gene>
<evidence type="ECO:0000256" key="1">
    <source>
        <dbReference type="SAM" id="SignalP"/>
    </source>
</evidence>
<accession>A0ABQ5Z637</accession>
<name>A0ABQ5Z637_9SPHN</name>
<dbReference type="Proteomes" id="UP001156703">
    <property type="component" value="Unassembled WGS sequence"/>
</dbReference>
<reference evidence="3" key="1">
    <citation type="journal article" date="2019" name="Int. J. Syst. Evol. Microbiol.">
        <title>The Global Catalogue of Microorganisms (GCM) 10K type strain sequencing project: providing services to taxonomists for standard genome sequencing and annotation.</title>
        <authorList>
            <consortium name="The Broad Institute Genomics Platform"/>
            <consortium name="The Broad Institute Genome Sequencing Center for Infectious Disease"/>
            <person name="Wu L."/>
            <person name="Ma J."/>
        </authorList>
    </citation>
    <scope>NUCLEOTIDE SEQUENCE [LARGE SCALE GENOMIC DNA]</scope>
    <source>
        <strain evidence="3">NBRC 102146</strain>
    </source>
</reference>
<organism evidence="2 3">
    <name type="scientific">Sphingomonas astaxanthinifaciens DSM 22298</name>
    <dbReference type="NCBI Taxonomy" id="1123267"/>
    <lineage>
        <taxon>Bacteria</taxon>
        <taxon>Pseudomonadati</taxon>
        <taxon>Pseudomonadota</taxon>
        <taxon>Alphaproteobacteria</taxon>
        <taxon>Sphingomonadales</taxon>
        <taxon>Sphingomonadaceae</taxon>
        <taxon>Sphingomonas</taxon>
    </lineage>
</organism>
<sequence>MPRTAARPLAAALALLLAACAPAAPTVIDGSSAERFAETTEQARRDLSVSDRLDFDRAIATVPTRRFSAPDADRLRRTTFDGMTAAQVVEDYRRRGNR</sequence>
<proteinExistence type="predicted"/>
<dbReference type="EMBL" id="BSOO01000009">
    <property type="protein sequence ID" value="GLR47464.1"/>
    <property type="molecule type" value="Genomic_DNA"/>
</dbReference>
<protein>
    <submittedName>
        <fullName evidence="2">Uncharacterized protein</fullName>
    </submittedName>
</protein>